<name>A0A1F5K337_9BACT</name>
<comment type="caution">
    <text evidence="2">The sequence shown here is derived from an EMBL/GenBank/DDBJ whole genome shotgun (WGS) entry which is preliminary data.</text>
</comment>
<evidence type="ECO:0000313" key="2">
    <source>
        <dbReference type="EMBL" id="OGE35198.1"/>
    </source>
</evidence>
<organism evidence="2 3">
    <name type="scientific">Candidatus Daviesbacteria bacterium RIFCSPHIGHO2_12_FULL_43_11</name>
    <dbReference type="NCBI Taxonomy" id="1797780"/>
    <lineage>
        <taxon>Bacteria</taxon>
        <taxon>Candidatus Daviesiibacteriota</taxon>
    </lineage>
</organism>
<dbReference type="EMBL" id="MFDH01000027">
    <property type="protein sequence ID" value="OGE35198.1"/>
    <property type="molecule type" value="Genomic_DNA"/>
</dbReference>
<gene>
    <name evidence="2" type="ORF">A3E45_02855</name>
</gene>
<evidence type="ECO:0000313" key="3">
    <source>
        <dbReference type="Proteomes" id="UP000176405"/>
    </source>
</evidence>
<dbReference type="AlphaFoldDB" id="A0A1F5K337"/>
<sequence length="199" mass="22399">MQKGFVQFIVMGIVVLVLVGVGAFYLGKKAAVLKPQNQVVTSQVTPSSTPDETANWKTYTDQKLKVSIKYPDSIIILKSLPGRSVEFAKQKDYAKDFRLINTLAIYLRGEVGFDPEEVFRNGECGRPCDEKIQSVQINNAMGIKTLGPNYPSTDNYYLIKEDKTSPVIRLSVFEFGNPADLDKDLEPFKKMVQTFKFLE</sequence>
<dbReference type="Proteomes" id="UP000176405">
    <property type="component" value="Unassembled WGS sequence"/>
</dbReference>
<feature type="transmembrane region" description="Helical" evidence="1">
    <location>
        <begin position="6"/>
        <end position="26"/>
    </location>
</feature>
<keyword evidence="1" id="KW-0472">Membrane</keyword>
<keyword evidence="1" id="KW-0812">Transmembrane</keyword>
<dbReference type="STRING" id="1797780.A3E45_02855"/>
<evidence type="ECO:0000256" key="1">
    <source>
        <dbReference type="SAM" id="Phobius"/>
    </source>
</evidence>
<protein>
    <submittedName>
        <fullName evidence="2">Uncharacterized protein</fullName>
    </submittedName>
</protein>
<accession>A0A1F5K337</accession>
<proteinExistence type="predicted"/>
<reference evidence="2 3" key="1">
    <citation type="journal article" date="2016" name="Nat. Commun.">
        <title>Thousands of microbial genomes shed light on interconnected biogeochemical processes in an aquifer system.</title>
        <authorList>
            <person name="Anantharaman K."/>
            <person name="Brown C.T."/>
            <person name="Hug L.A."/>
            <person name="Sharon I."/>
            <person name="Castelle C.J."/>
            <person name="Probst A.J."/>
            <person name="Thomas B.C."/>
            <person name="Singh A."/>
            <person name="Wilkins M.J."/>
            <person name="Karaoz U."/>
            <person name="Brodie E.L."/>
            <person name="Williams K.H."/>
            <person name="Hubbard S.S."/>
            <person name="Banfield J.F."/>
        </authorList>
    </citation>
    <scope>NUCLEOTIDE SEQUENCE [LARGE SCALE GENOMIC DNA]</scope>
</reference>
<keyword evidence="1" id="KW-1133">Transmembrane helix</keyword>